<protein>
    <submittedName>
        <fullName evidence="2">26813_t:CDS:1</fullName>
    </submittedName>
</protein>
<organism evidence="2 3">
    <name type="scientific">Gigaspora margarita</name>
    <dbReference type="NCBI Taxonomy" id="4874"/>
    <lineage>
        <taxon>Eukaryota</taxon>
        <taxon>Fungi</taxon>
        <taxon>Fungi incertae sedis</taxon>
        <taxon>Mucoromycota</taxon>
        <taxon>Glomeromycotina</taxon>
        <taxon>Glomeromycetes</taxon>
        <taxon>Diversisporales</taxon>
        <taxon>Gigasporaceae</taxon>
        <taxon>Gigaspora</taxon>
    </lineage>
</organism>
<gene>
    <name evidence="2" type="ORF">GMARGA_LOCUS16823</name>
</gene>
<accession>A0ABN7VBS0</accession>
<evidence type="ECO:0000256" key="1">
    <source>
        <dbReference type="SAM" id="MobiDB-lite"/>
    </source>
</evidence>
<dbReference type="Proteomes" id="UP000789901">
    <property type="component" value="Unassembled WGS sequence"/>
</dbReference>
<comment type="caution">
    <text evidence="2">The sequence shown here is derived from an EMBL/GenBank/DDBJ whole genome shotgun (WGS) entry which is preliminary data.</text>
</comment>
<sequence>MSKFEVVQESFVERLEAISSQKVENNKKTKRIHDNTSKESTKNGQIDLEIQIDSMISPEQNNKTIESHDISMISPQPNTDKGVLQESQGISKGIQIGQQIKINTQLELYKTNRI</sequence>
<name>A0ABN7VBS0_GIGMA</name>
<evidence type="ECO:0000313" key="3">
    <source>
        <dbReference type="Proteomes" id="UP000789901"/>
    </source>
</evidence>
<reference evidence="2 3" key="1">
    <citation type="submission" date="2021-06" db="EMBL/GenBank/DDBJ databases">
        <authorList>
            <person name="Kallberg Y."/>
            <person name="Tangrot J."/>
            <person name="Rosling A."/>
        </authorList>
    </citation>
    <scope>NUCLEOTIDE SEQUENCE [LARGE SCALE GENOMIC DNA]</scope>
    <source>
        <strain evidence="2 3">120-4 pot B 10/14</strain>
    </source>
</reference>
<keyword evidence="3" id="KW-1185">Reference proteome</keyword>
<evidence type="ECO:0000313" key="2">
    <source>
        <dbReference type="EMBL" id="CAG8755142.1"/>
    </source>
</evidence>
<proteinExistence type="predicted"/>
<feature type="compositionally biased region" description="Basic and acidic residues" evidence="1">
    <location>
        <begin position="24"/>
        <end position="41"/>
    </location>
</feature>
<feature type="region of interest" description="Disordered" evidence="1">
    <location>
        <begin position="19"/>
        <end position="44"/>
    </location>
</feature>
<dbReference type="EMBL" id="CAJVQB010012394">
    <property type="protein sequence ID" value="CAG8755142.1"/>
    <property type="molecule type" value="Genomic_DNA"/>
</dbReference>